<evidence type="ECO:0000313" key="4">
    <source>
        <dbReference type="Proteomes" id="UP000284021"/>
    </source>
</evidence>
<feature type="domain" description="DUF2062" evidence="2">
    <location>
        <begin position="22"/>
        <end position="175"/>
    </location>
</feature>
<gene>
    <name evidence="3" type="ORF">D3879_10765</name>
</gene>
<dbReference type="OrthoDB" id="9786029at2"/>
<keyword evidence="1" id="KW-0472">Membrane</keyword>
<keyword evidence="4" id="KW-1185">Reference proteome</keyword>
<dbReference type="PANTHER" id="PTHR40547">
    <property type="entry name" value="SLL0298 PROTEIN"/>
    <property type="match status" value="1"/>
</dbReference>
<dbReference type="RefSeq" id="WP_119954237.1">
    <property type="nucleotide sequence ID" value="NZ_QYUR01000002.1"/>
</dbReference>
<dbReference type="InterPro" id="IPR018639">
    <property type="entry name" value="DUF2062"/>
</dbReference>
<evidence type="ECO:0000259" key="2">
    <source>
        <dbReference type="Pfam" id="PF09835"/>
    </source>
</evidence>
<feature type="transmembrane region" description="Helical" evidence="1">
    <location>
        <begin position="143"/>
        <end position="166"/>
    </location>
</feature>
<evidence type="ECO:0000256" key="1">
    <source>
        <dbReference type="SAM" id="Phobius"/>
    </source>
</evidence>
<evidence type="ECO:0000313" key="3">
    <source>
        <dbReference type="EMBL" id="RJG13685.1"/>
    </source>
</evidence>
<name>A0A418XML1_9PSED</name>
<reference evidence="3 4" key="1">
    <citation type="submission" date="2018-09" db="EMBL/GenBank/DDBJ databases">
        <authorList>
            <person name="Zhu H."/>
        </authorList>
    </citation>
    <scope>NUCLEOTIDE SEQUENCE [LARGE SCALE GENOMIC DNA]</scope>
    <source>
        <strain evidence="3 4">K1S02-6</strain>
    </source>
</reference>
<dbReference type="PANTHER" id="PTHR40547:SF1">
    <property type="entry name" value="SLL0298 PROTEIN"/>
    <property type="match status" value="1"/>
</dbReference>
<dbReference type="Proteomes" id="UP000284021">
    <property type="component" value="Unassembled WGS sequence"/>
</dbReference>
<proteinExistence type="predicted"/>
<dbReference type="Pfam" id="PF09835">
    <property type="entry name" value="DUF2062"/>
    <property type="match status" value="1"/>
</dbReference>
<dbReference type="AlphaFoldDB" id="A0A418XML1"/>
<organism evidence="3 4">
    <name type="scientific">Pseudomonas cavernicola</name>
    <dbReference type="NCBI Taxonomy" id="2320866"/>
    <lineage>
        <taxon>Bacteria</taxon>
        <taxon>Pseudomonadati</taxon>
        <taxon>Pseudomonadota</taxon>
        <taxon>Gammaproteobacteria</taxon>
        <taxon>Pseudomonadales</taxon>
        <taxon>Pseudomonadaceae</taxon>
        <taxon>Pseudomonas</taxon>
    </lineage>
</organism>
<accession>A0A418XML1</accession>
<comment type="caution">
    <text evidence="3">The sequence shown here is derived from an EMBL/GenBank/DDBJ whole genome shotgun (WGS) entry which is preliminary data.</text>
</comment>
<keyword evidence="1" id="KW-0812">Transmembrane</keyword>
<feature type="transmembrane region" description="Helical" evidence="1">
    <location>
        <begin position="47"/>
        <end position="71"/>
    </location>
</feature>
<keyword evidence="1" id="KW-1133">Transmembrane helix</keyword>
<sequence length="186" mass="21410">MPRRLFKRYMPNPQSIREHNSLRFLGSLMHDPNLWHLNRHSVARAMAVGLFAAFIPLPLQMLLAAGLAVMARGNLPISVGLVWLTNPITMPPVFYCTYKMGAWILQVPADEISAQVWPRISHFFDEPSWALIQLLWKPILQPFLLGSVVCGVLAGICGYVLTMLYWRWWVGHHWQKRQAARRQRSA</sequence>
<dbReference type="EMBL" id="QYUR01000002">
    <property type="protein sequence ID" value="RJG13685.1"/>
    <property type="molecule type" value="Genomic_DNA"/>
</dbReference>
<protein>
    <submittedName>
        <fullName evidence="3">DUF2062 domain-containing protein</fullName>
    </submittedName>
</protein>